<name>A0A0E9PD27_ANGAN</name>
<dbReference type="AlphaFoldDB" id="A0A0E9PD27"/>
<dbReference type="EMBL" id="GBXM01106622">
    <property type="protein sequence ID" value="JAH01955.1"/>
    <property type="molecule type" value="Transcribed_RNA"/>
</dbReference>
<reference evidence="1" key="1">
    <citation type="submission" date="2014-11" db="EMBL/GenBank/DDBJ databases">
        <authorList>
            <person name="Amaro Gonzalez C."/>
        </authorList>
    </citation>
    <scope>NUCLEOTIDE SEQUENCE</scope>
</reference>
<sequence length="89" mass="9482">MHCCTQSANLSNGKNSVRISHCLQGRHAALFDCLLLVRLGRVSGNLVLGCHFGPGKVSSGVAGCQSGVRKLFKSDMREIAALAFIKLLL</sequence>
<accession>A0A0E9PD27</accession>
<proteinExistence type="predicted"/>
<reference evidence="1" key="2">
    <citation type="journal article" date="2015" name="Fish Shellfish Immunol.">
        <title>Early steps in the European eel (Anguilla anguilla)-Vibrio vulnificus interaction in the gills: Role of the RtxA13 toxin.</title>
        <authorList>
            <person name="Callol A."/>
            <person name="Pajuelo D."/>
            <person name="Ebbesson L."/>
            <person name="Teles M."/>
            <person name="MacKenzie S."/>
            <person name="Amaro C."/>
        </authorList>
    </citation>
    <scope>NUCLEOTIDE SEQUENCE</scope>
</reference>
<protein>
    <submittedName>
        <fullName evidence="1">Uncharacterized protein</fullName>
    </submittedName>
</protein>
<evidence type="ECO:0000313" key="1">
    <source>
        <dbReference type="EMBL" id="JAH01955.1"/>
    </source>
</evidence>
<organism evidence="1">
    <name type="scientific">Anguilla anguilla</name>
    <name type="common">European freshwater eel</name>
    <name type="synonym">Muraena anguilla</name>
    <dbReference type="NCBI Taxonomy" id="7936"/>
    <lineage>
        <taxon>Eukaryota</taxon>
        <taxon>Metazoa</taxon>
        <taxon>Chordata</taxon>
        <taxon>Craniata</taxon>
        <taxon>Vertebrata</taxon>
        <taxon>Euteleostomi</taxon>
        <taxon>Actinopterygii</taxon>
        <taxon>Neopterygii</taxon>
        <taxon>Teleostei</taxon>
        <taxon>Anguilliformes</taxon>
        <taxon>Anguillidae</taxon>
        <taxon>Anguilla</taxon>
    </lineage>
</organism>